<dbReference type="Proteomes" id="UP000198287">
    <property type="component" value="Unassembled WGS sequence"/>
</dbReference>
<keyword evidence="3" id="KW-1185">Reference proteome</keyword>
<protein>
    <submittedName>
        <fullName evidence="2">Uncharacterized protein</fullName>
    </submittedName>
</protein>
<organism evidence="2 3">
    <name type="scientific">Folsomia candida</name>
    <name type="common">Springtail</name>
    <dbReference type="NCBI Taxonomy" id="158441"/>
    <lineage>
        <taxon>Eukaryota</taxon>
        <taxon>Metazoa</taxon>
        <taxon>Ecdysozoa</taxon>
        <taxon>Arthropoda</taxon>
        <taxon>Hexapoda</taxon>
        <taxon>Collembola</taxon>
        <taxon>Entomobryomorpha</taxon>
        <taxon>Isotomoidea</taxon>
        <taxon>Isotomidae</taxon>
        <taxon>Proisotominae</taxon>
        <taxon>Folsomia</taxon>
    </lineage>
</organism>
<evidence type="ECO:0000313" key="2">
    <source>
        <dbReference type="EMBL" id="OXA59407.1"/>
    </source>
</evidence>
<feature type="chain" id="PRO_5012126921" evidence="1">
    <location>
        <begin position="19"/>
        <end position="224"/>
    </location>
</feature>
<evidence type="ECO:0000256" key="1">
    <source>
        <dbReference type="SAM" id="SignalP"/>
    </source>
</evidence>
<reference evidence="2 3" key="1">
    <citation type="submission" date="2015-12" db="EMBL/GenBank/DDBJ databases">
        <title>The genome of Folsomia candida.</title>
        <authorList>
            <person name="Faddeeva A."/>
            <person name="Derks M.F."/>
            <person name="Anvar Y."/>
            <person name="Smit S."/>
            <person name="Van Straalen N."/>
            <person name="Roelofs D."/>
        </authorList>
    </citation>
    <scope>NUCLEOTIDE SEQUENCE [LARGE SCALE GENOMIC DNA]</scope>
    <source>
        <strain evidence="2 3">VU population</strain>
        <tissue evidence="2">Whole body</tissue>
    </source>
</reference>
<feature type="signal peptide" evidence="1">
    <location>
        <begin position="1"/>
        <end position="18"/>
    </location>
</feature>
<dbReference type="AlphaFoldDB" id="A0A226EQI1"/>
<dbReference type="EMBL" id="LNIX01000002">
    <property type="protein sequence ID" value="OXA59407.1"/>
    <property type="molecule type" value="Genomic_DNA"/>
</dbReference>
<accession>A0A226EQI1</accession>
<name>A0A226EQI1_FOLCA</name>
<sequence length="224" mass="25719">MCLNLYFILILFTWKVLSAISEFLPTCTYVHAIEYGFKGNHEYVSCILLRKDFLEITVMGNSEMIRTLTCDYYHRPSIACTSTDSEEPEMSEVMNTLRILSHPSRKSIQQSYTRCTNCNGAVIAQQRPRNRDDILRNLGKLERTLQARGEELPPWVQAYKEGNSVKAAKLLHLSFVSSRRSLKRAVVQEATSTRPNLEQNDVQTQLENDDEVNVISNKRIQLIS</sequence>
<comment type="caution">
    <text evidence="2">The sequence shown here is derived from an EMBL/GenBank/DDBJ whole genome shotgun (WGS) entry which is preliminary data.</text>
</comment>
<keyword evidence="1" id="KW-0732">Signal</keyword>
<proteinExistence type="predicted"/>
<gene>
    <name evidence="2" type="ORF">Fcan01_04855</name>
</gene>
<evidence type="ECO:0000313" key="3">
    <source>
        <dbReference type="Proteomes" id="UP000198287"/>
    </source>
</evidence>